<organism evidence="2 3">
    <name type="scientific">Candidatus Magasanikbacteria bacterium GW2011_GWC2_37_14</name>
    <dbReference type="NCBI Taxonomy" id="1619046"/>
    <lineage>
        <taxon>Bacteria</taxon>
        <taxon>Candidatus Magasanikiibacteriota</taxon>
    </lineage>
</organism>
<dbReference type="AlphaFoldDB" id="A0A0G0GAJ8"/>
<evidence type="ECO:0000313" key="2">
    <source>
        <dbReference type="EMBL" id="KKQ28118.1"/>
    </source>
</evidence>
<feature type="transmembrane region" description="Helical" evidence="1">
    <location>
        <begin position="56"/>
        <end position="78"/>
    </location>
</feature>
<dbReference type="STRING" id="1619046.US42_C0002G0073"/>
<keyword evidence="1" id="KW-0812">Transmembrane</keyword>
<dbReference type="InterPro" id="IPR043713">
    <property type="entry name" value="DUF5654"/>
</dbReference>
<keyword evidence="1" id="KW-1133">Transmembrane helix</keyword>
<protein>
    <submittedName>
        <fullName evidence="2">Uncharacterized protein</fullName>
    </submittedName>
</protein>
<name>A0A0G0GAJ8_9BACT</name>
<sequence length="85" mass="9277">MLDNFKKETKKVGTEVKQKIGTYVLAGFGLVAGLAWNEAIKGLIERYFPLASGGGLLAKFIYAVIITIVIVVVSIYILKSEKSNK</sequence>
<reference evidence="2 3" key="1">
    <citation type="journal article" date="2015" name="Nature">
        <title>rRNA introns, odd ribosomes, and small enigmatic genomes across a large radiation of phyla.</title>
        <authorList>
            <person name="Brown C.T."/>
            <person name="Hug L.A."/>
            <person name="Thomas B.C."/>
            <person name="Sharon I."/>
            <person name="Castelle C.J."/>
            <person name="Singh A."/>
            <person name="Wilkins M.J."/>
            <person name="Williams K.H."/>
            <person name="Banfield J.F."/>
        </authorList>
    </citation>
    <scope>NUCLEOTIDE SEQUENCE [LARGE SCALE GENOMIC DNA]</scope>
</reference>
<proteinExistence type="predicted"/>
<comment type="caution">
    <text evidence="2">The sequence shown here is derived from an EMBL/GenBank/DDBJ whole genome shotgun (WGS) entry which is preliminary data.</text>
</comment>
<gene>
    <name evidence="2" type="ORF">US42_C0002G0073</name>
</gene>
<accession>A0A0G0GAJ8</accession>
<evidence type="ECO:0000313" key="3">
    <source>
        <dbReference type="Proteomes" id="UP000034849"/>
    </source>
</evidence>
<keyword evidence="1" id="KW-0472">Membrane</keyword>
<dbReference type="Proteomes" id="UP000034849">
    <property type="component" value="Unassembled WGS sequence"/>
</dbReference>
<evidence type="ECO:0000256" key="1">
    <source>
        <dbReference type="SAM" id="Phobius"/>
    </source>
</evidence>
<dbReference type="PATRIC" id="fig|1619046.3.peg.184"/>
<dbReference type="EMBL" id="LBSX01000002">
    <property type="protein sequence ID" value="KKQ28118.1"/>
    <property type="molecule type" value="Genomic_DNA"/>
</dbReference>
<feature type="transmembrane region" description="Helical" evidence="1">
    <location>
        <begin position="20"/>
        <end position="36"/>
    </location>
</feature>
<dbReference type="Pfam" id="PF18898">
    <property type="entry name" value="DUF5654"/>
    <property type="match status" value="1"/>
</dbReference>